<reference evidence="3 4" key="1">
    <citation type="submission" date="2023-11" db="EMBL/GenBank/DDBJ databases">
        <title>Halocaridina rubra genome assembly.</title>
        <authorList>
            <person name="Smith C."/>
        </authorList>
    </citation>
    <scope>NUCLEOTIDE SEQUENCE [LARGE SCALE GENOMIC DNA]</scope>
    <source>
        <strain evidence="3">EP-1</strain>
        <tissue evidence="3">Whole</tissue>
    </source>
</reference>
<proteinExistence type="predicted"/>
<keyword evidence="4" id="KW-1185">Reference proteome</keyword>
<comment type="caution">
    <text evidence="3">The sequence shown here is derived from an EMBL/GenBank/DDBJ whole genome shotgun (WGS) entry which is preliminary data.</text>
</comment>
<evidence type="ECO:0000313" key="3">
    <source>
        <dbReference type="EMBL" id="KAK7072291.1"/>
    </source>
</evidence>
<dbReference type="AlphaFoldDB" id="A0AAN8ZXI2"/>
<name>A0AAN8ZXI2_HALRR</name>
<sequence>MVSHGDDVVRVFAFPYALENGSEEDEKVTQILLNMLANFIIYGSPQEDQSFGHLDDISEWKPIKPGTPVGYFNISVNPSMVYKPYRFKVWKKII</sequence>
<dbReference type="SUPFAM" id="SSF53474">
    <property type="entry name" value="alpha/beta-Hydrolases"/>
    <property type="match status" value="1"/>
</dbReference>
<dbReference type="Proteomes" id="UP001381693">
    <property type="component" value="Unassembled WGS sequence"/>
</dbReference>
<dbReference type="Gene3D" id="3.40.50.1820">
    <property type="entry name" value="alpha/beta hydrolase"/>
    <property type="match status" value="1"/>
</dbReference>
<evidence type="ECO:0000313" key="4">
    <source>
        <dbReference type="Proteomes" id="UP001381693"/>
    </source>
</evidence>
<dbReference type="InterPro" id="IPR029058">
    <property type="entry name" value="AB_hydrolase_fold"/>
</dbReference>
<feature type="domain" description="Carboxylesterase type B" evidence="2">
    <location>
        <begin position="2"/>
        <end position="80"/>
    </location>
</feature>
<dbReference type="EMBL" id="JAXCGZ010013560">
    <property type="protein sequence ID" value="KAK7072291.1"/>
    <property type="molecule type" value="Genomic_DNA"/>
</dbReference>
<gene>
    <name evidence="3" type="ORF">SK128_016225</name>
</gene>
<evidence type="ECO:0000256" key="1">
    <source>
        <dbReference type="ARBA" id="ARBA00023180"/>
    </source>
</evidence>
<accession>A0AAN8ZXI2</accession>
<dbReference type="Pfam" id="PF00135">
    <property type="entry name" value="COesterase"/>
    <property type="match status" value="1"/>
</dbReference>
<organism evidence="3 4">
    <name type="scientific">Halocaridina rubra</name>
    <name type="common">Hawaiian red shrimp</name>
    <dbReference type="NCBI Taxonomy" id="373956"/>
    <lineage>
        <taxon>Eukaryota</taxon>
        <taxon>Metazoa</taxon>
        <taxon>Ecdysozoa</taxon>
        <taxon>Arthropoda</taxon>
        <taxon>Crustacea</taxon>
        <taxon>Multicrustacea</taxon>
        <taxon>Malacostraca</taxon>
        <taxon>Eumalacostraca</taxon>
        <taxon>Eucarida</taxon>
        <taxon>Decapoda</taxon>
        <taxon>Pleocyemata</taxon>
        <taxon>Caridea</taxon>
        <taxon>Atyoidea</taxon>
        <taxon>Atyidae</taxon>
        <taxon>Halocaridina</taxon>
    </lineage>
</organism>
<protein>
    <recommendedName>
        <fullName evidence="2">Carboxylesterase type B domain-containing protein</fullName>
    </recommendedName>
</protein>
<dbReference type="InterPro" id="IPR002018">
    <property type="entry name" value="CarbesteraseB"/>
</dbReference>
<keyword evidence="1" id="KW-0325">Glycoprotein</keyword>
<evidence type="ECO:0000259" key="2">
    <source>
        <dbReference type="Pfam" id="PF00135"/>
    </source>
</evidence>